<comment type="caution">
    <text evidence="15">The sequence shown here is derived from an EMBL/GenBank/DDBJ whole genome shotgun (WGS) entry which is preliminary data.</text>
</comment>
<organism evidence="15 16">
    <name type="scientific">Manduca sexta</name>
    <name type="common">Tobacco hawkmoth</name>
    <name type="synonym">Tobacco hornworm</name>
    <dbReference type="NCBI Taxonomy" id="7130"/>
    <lineage>
        <taxon>Eukaryota</taxon>
        <taxon>Metazoa</taxon>
        <taxon>Ecdysozoa</taxon>
        <taxon>Arthropoda</taxon>
        <taxon>Hexapoda</taxon>
        <taxon>Insecta</taxon>
        <taxon>Pterygota</taxon>
        <taxon>Neoptera</taxon>
        <taxon>Endopterygota</taxon>
        <taxon>Lepidoptera</taxon>
        <taxon>Glossata</taxon>
        <taxon>Ditrysia</taxon>
        <taxon>Bombycoidea</taxon>
        <taxon>Sphingidae</taxon>
        <taxon>Sphinginae</taxon>
        <taxon>Sphingini</taxon>
        <taxon>Manduca</taxon>
    </lineage>
</organism>
<evidence type="ECO:0000256" key="7">
    <source>
        <dbReference type="ARBA" id="ARBA00022771"/>
    </source>
</evidence>
<comment type="catalytic activity">
    <reaction evidence="1">
        <text>S-ubiquitinyl-[E2 ubiquitin-conjugating enzyme]-L-cysteine + [acceptor protein]-L-lysine = [E2 ubiquitin-conjugating enzyme]-L-cysteine + N(6)-ubiquitinyl-[acceptor protein]-L-lysine.</text>
        <dbReference type="EC" id="2.3.2.27"/>
    </reaction>
</comment>
<evidence type="ECO:0000256" key="1">
    <source>
        <dbReference type="ARBA" id="ARBA00000900"/>
    </source>
</evidence>
<dbReference type="GO" id="GO:0005634">
    <property type="term" value="C:nucleus"/>
    <property type="evidence" value="ECO:0007669"/>
    <property type="project" value="UniProtKB-SubCell"/>
</dbReference>
<keyword evidence="6" id="KW-0227">DNA damage</keyword>
<dbReference type="Proteomes" id="UP000791440">
    <property type="component" value="Unassembled WGS sequence"/>
</dbReference>
<dbReference type="GO" id="GO:0035861">
    <property type="term" value="C:site of double-strand break"/>
    <property type="evidence" value="ECO:0007669"/>
    <property type="project" value="TreeGrafter"/>
</dbReference>
<feature type="compositionally biased region" description="Low complexity" evidence="13">
    <location>
        <begin position="243"/>
        <end position="261"/>
    </location>
</feature>
<evidence type="ECO:0000256" key="13">
    <source>
        <dbReference type="SAM" id="MobiDB-lite"/>
    </source>
</evidence>
<dbReference type="GO" id="GO:0031491">
    <property type="term" value="F:nucleosome binding"/>
    <property type="evidence" value="ECO:0007669"/>
    <property type="project" value="TreeGrafter"/>
</dbReference>
<dbReference type="CDD" id="cd22249">
    <property type="entry name" value="UDM1_RNF168_RNF169-like"/>
    <property type="match status" value="1"/>
</dbReference>
<dbReference type="InterPro" id="IPR051657">
    <property type="entry name" value="RNF168/RNF169_E3_ubiq-ligase"/>
</dbReference>
<dbReference type="PANTHER" id="PTHR23328">
    <property type="entry name" value="RING-TYPE DOMAIN-CONTAINING PROTEIN"/>
    <property type="match status" value="1"/>
</dbReference>
<dbReference type="InterPro" id="IPR013083">
    <property type="entry name" value="Znf_RING/FYVE/PHD"/>
</dbReference>
<dbReference type="GO" id="GO:0006302">
    <property type="term" value="P:double-strand break repair"/>
    <property type="evidence" value="ECO:0007669"/>
    <property type="project" value="TreeGrafter"/>
</dbReference>
<evidence type="ECO:0000256" key="5">
    <source>
        <dbReference type="ARBA" id="ARBA00022723"/>
    </source>
</evidence>
<feature type="region of interest" description="Disordered" evidence="13">
    <location>
        <begin position="187"/>
        <end position="214"/>
    </location>
</feature>
<keyword evidence="5" id="KW-0479">Metal-binding</keyword>
<feature type="coiled-coil region" evidence="12">
    <location>
        <begin position="128"/>
        <end position="182"/>
    </location>
</feature>
<sequence>MAAKSKNRLPKIENKLLKLDKLELKDVLCPICQSILIEPVTLPCFHDFCQHCFSGSVEYNALCCPLCRLRIGSWLRTATKHKNLVNVQLWNFIKSKFPAEVTKKTNGEDIDLPEETPLPRLSAQGEIRSEYEAEVKRLKIERLERERKQLLETELLINKIKQEEEEAEKKNLERLKQDEMLAQEIQNEQLQIPEPQPSTPRRSIRNTPRPRLKATKIDKYLKINTAKVKNSPFLPEDNTSSDSCMSKTTTVSTSTSTSSGSPEMVPRYGRKNVVDKKVKLGTNLWNKENGDSSKEKKDDTEAAAKEKEDKGKGKRKNAGPSLLVSLPLPCIPGIPQQKPQVPDRNVDSISVDSMEELCFFKPIKRTTVTKVSAGKGFPLRIPSVHADKKPSLSPEPPPTRDQYLEALCNLRSLSLSNNLPSAFVLTLDILKNETEDLDKYEANLKSKAKKESNKSKVTKQVDGITKLNNETNLRRTRSVSSITKDENETTPKKSKVKQRKVSSERKPRLKSNTKKVNPSNEHSSPLLMTESINNNRVNLAVKNLSSPLDNCDVKEILQEQIRVKNLLEQEKSDFELARKIEAEWNSRRLPRRAAIKRQVTVNYPLRPTKKLKV</sequence>
<feature type="compositionally biased region" description="Polar residues" evidence="13">
    <location>
        <begin position="514"/>
        <end position="523"/>
    </location>
</feature>
<feature type="domain" description="RING-type" evidence="14">
    <location>
        <begin position="29"/>
        <end position="68"/>
    </location>
</feature>
<feature type="region of interest" description="Disordered" evidence="13">
    <location>
        <begin position="230"/>
        <end position="321"/>
    </location>
</feature>
<name>A0A921Z7Z8_MANSE</name>
<feature type="compositionally biased region" description="Basic and acidic residues" evidence="13">
    <location>
        <begin position="288"/>
        <end position="311"/>
    </location>
</feature>
<evidence type="ECO:0000259" key="14">
    <source>
        <dbReference type="PROSITE" id="PS50089"/>
    </source>
</evidence>
<dbReference type="PROSITE" id="PS50089">
    <property type="entry name" value="ZF_RING_2"/>
    <property type="match status" value="1"/>
</dbReference>
<feature type="compositionally biased region" description="Basic residues" evidence="13">
    <location>
        <begin position="202"/>
        <end position="214"/>
    </location>
</feature>
<keyword evidence="9" id="KW-0862">Zinc</keyword>
<dbReference type="Pfam" id="PF00097">
    <property type="entry name" value="zf-C3HC4"/>
    <property type="match status" value="1"/>
</dbReference>
<evidence type="ECO:0000256" key="9">
    <source>
        <dbReference type="ARBA" id="ARBA00022833"/>
    </source>
</evidence>
<evidence type="ECO:0000256" key="8">
    <source>
        <dbReference type="ARBA" id="ARBA00022786"/>
    </source>
</evidence>
<evidence type="ECO:0000256" key="12">
    <source>
        <dbReference type="SAM" id="Coils"/>
    </source>
</evidence>
<protein>
    <recommendedName>
        <fullName evidence="3">RING-type E3 ubiquitin transferase</fullName>
        <ecNumber evidence="3">2.3.2.27</ecNumber>
    </recommendedName>
</protein>
<dbReference type="EMBL" id="JH668427">
    <property type="protein sequence ID" value="KAG6452640.1"/>
    <property type="molecule type" value="Genomic_DNA"/>
</dbReference>
<evidence type="ECO:0000256" key="6">
    <source>
        <dbReference type="ARBA" id="ARBA00022763"/>
    </source>
</evidence>
<keyword evidence="16" id="KW-1185">Reference proteome</keyword>
<keyword evidence="4" id="KW-0808">Transferase</keyword>
<evidence type="ECO:0000256" key="10">
    <source>
        <dbReference type="ARBA" id="ARBA00023242"/>
    </source>
</evidence>
<dbReference type="AlphaFoldDB" id="A0A921Z7Z8"/>
<proteinExistence type="predicted"/>
<keyword evidence="8" id="KW-0833">Ubl conjugation pathway</keyword>
<dbReference type="EC" id="2.3.2.27" evidence="3"/>
<keyword evidence="7 11" id="KW-0863">Zinc-finger</keyword>
<dbReference type="GO" id="GO:0061630">
    <property type="term" value="F:ubiquitin protein ligase activity"/>
    <property type="evidence" value="ECO:0007669"/>
    <property type="project" value="UniProtKB-EC"/>
</dbReference>
<dbReference type="CDD" id="cd16550">
    <property type="entry name" value="RING-HC_RNF168"/>
    <property type="match status" value="1"/>
</dbReference>
<evidence type="ECO:0000256" key="2">
    <source>
        <dbReference type="ARBA" id="ARBA00004123"/>
    </source>
</evidence>
<feature type="compositionally biased region" description="Basic and acidic residues" evidence="13">
    <location>
        <begin position="445"/>
        <end position="454"/>
    </location>
</feature>
<keyword evidence="12" id="KW-0175">Coiled coil</keyword>
<comment type="subcellular location">
    <subcellularLocation>
        <location evidence="2">Nucleus</location>
    </subcellularLocation>
</comment>
<dbReference type="InterPro" id="IPR018957">
    <property type="entry name" value="Znf_C3HC4_RING-type"/>
</dbReference>
<evidence type="ECO:0000313" key="15">
    <source>
        <dbReference type="EMBL" id="KAG6452640.1"/>
    </source>
</evidence>
<feature type="region of interest" description="Disordered" evidence="13">
    <location>
        <begin position="445"/>
        <end position="526"/>
    </location>
</feature>
<reference evidence="15" key="2">
    <citation type="submission" date="2020-12" db="EMBL/GenBank/DDBJ databases">
        <authorList>
            <person name="Kanost M."/>
        </authorList>
    </citation>
    <scope>NUCLEOTIDE SEQUENCE</scope>
</reference>
<keyword evidence="10" id="KW-0539">Nucleus</keyword>
<dbReference type="InterPro" id="IPR001841">
    <property type="entry name" value="Znf_RING"/>
</dbReference>
<evidence type="ECO:0000256" key="3">
    <source>
        <dbReference type="ARBA" id="ARBA00012483"/>
    </source>
</evidence>
<dbReference type="PANTHER" id="PTHR23328:SF0">
    <property type="entry name" value="RING-TYPE DOMAIN-CONTAINING PROTEIN"/>
    <property type="match status" value="1"/>
</dbReference>
<reference evidence="15" key="1">
    <citation type="journal article" date="2016" name="Insect Biochem. Mol. Biol.">
        <title>Multifaceted biological insights from a draft genome sequence of the tobacco hornworm moth, Manduca sexta.</title>
        <authorList>
            <person name="Kanost M.R."/>
            <person name="Arrese E.L."/>
            <person name="Cao X."/>
            <person name="Chen Y.R."/>
            <person name="Chellapilla S."/>
            <person name="Goldsmith M.R."/>
            <person name="Grosse-Wilde E."/>
            <person name="Heckel D.G."/>
            <person name="Herndon N."/>
            <person name="Jiang H."/>
            <person name="Papanicolaou A."/>
            <person name="Qu J."/>
            <person name="Soulages J.L."/>
            <person name="Vogel H."/>
            <person name="Walters J."/>
            <person name="Waterhouse R.M."/>
            <person name="Ahn S.J."/>
            <person name="Almeida F.C."/>
            <person name="An C."/>
            <person name="Aqrawi P."/>
            <person name="Bretschneider A."/>
            <person name="Bryant W.B."/>
            <person name="Bucks S."/>
            <person name="Chao H."/>
            <person name="Chevignon G."/>
            <person name="Christen J.M."/>
            <person name="Clarke D.F."/>
            <person name="Dittmer N.T."/>
            <person name="Ferguson L.C.F."/>
            <person name="Garavelou S."/>
            <person name="Gordon K.H.J."/>
            <person name="Gunaratna R.T."/>
            <person name="Han Y."/>
            <person name="Hauser F."/>
            <person name="He Y."/>
            <person name="Heidel-Fischer H."/>
            <person name="Hirsh A."/>
            <person name="Hu Y."/>
            <person name="Jiang H."/>
            <person name="Kalra D."/>
            <person name="Klinner C."/>
            <person name="Konig C."/>
            <person name="Kovar C."/>
            <person name="Kroll A.R."/>
            <person name="Kuwar S.S."/>
            <person name="Lee S.L."/>
            <person name="Lehman R."/>
            <person name="Li K."/>
            <person name="Li Z."/>
            <person name="Liang H."/>
            <person name="Lovelace S."/>
            <person name="Lu Z."/>
            <person name="Mansfield J.H."/>
            <person name="McCulloch K.J."/>
            <person name="Mathew T."/>
            <person name="Morton B."/>
            <person name="Muzny D.M."/>
            <person name="Neunemann D."/>
            <person name="Ongeri F."/>
            <person name="Pauchet Y."/>
            <person name="Pu L.L."/>
            <person name="Pyrousis I."/>
            <person name="Rao X.J."/>
            <person name="Redding A."/>
            <person name="Roesel C."/>
            <person name="Sanchez-Gracia A."/>
            <person name="Schaack S."/>
            <person name="Shukla A."/>
            <person name="Tetreau G."/>
            <person name="Wang Y."/>
            <person name="Xiong G.H."/>
            <person name="Traut W."/>
            <person name="Walsh T.K."/>
            <person name="Worley K.C."/>
            <person name="Wu D."/>
            <person name="Wu W."/>
            <person name="Wu Y.Q."/>
            <person name="Zhang X."/>
            <person name="Zou Z."/>
            <person name="Zucker H."/>
            <person name="Briscoe A.D."/>
            <person name="Burmester T."/>
            <person name="Clem R.J."/>
            <person name="Feyereisen R."/>
            <person name="Grimmelikhuijzen C.J.P."/>
            <person name="Hamodrakas S.J."/>
            <person name="Hansson B.S."/>
            <person name="Huguet E."/>
            <person name="Jermiin L.S."/>
            <person name="Lan Q."/>
            <person name="Lehman H.K."/>
            <person name="Lorenzen M."/>
            <person name="Merzendorfer H."/>
            <person name="Michalopoulos I."/>
            <person name="Morton D.B."/>
            <person name="Muthukrishnan S."/>
            <person name="Oakeshott J.G."/>
            <person name="Palmer W."/>
            <person name="Park Y."/>
            <person name="Passarelli A.L."/>
            <person name="Rozas J."/>
            <person name="Schwartz L.M."/>
            <person name="Smith W."/>
            <person name="Southgate A."/>
            <person name="Vilcinskas A."/>
            <person name="Vogt R."/>
            <person name="Wang P."/>
            <person name="Werren J."/>
            <person name="Yu X.Q."/>
            <person name="Zhou J.J."/>
            <person name="Brown S.J."/>
            <person name="Scherer S.E."/>
            <person name="Richards S."/>
            <person name="Blissard G.W."/>
        </authorList>
    </citation>
    <scope>NUCLEOTIDE SEQUENCE</scope>
</reference>
<accession>A0A921Z7Z8</accession>
<evidence type="ECO:0000313" key="16">
    <source>
        <dbReference type="Proteomes" id="UP000791440"/>
    </source>
</evidence>
<evidence type="ECO:0000256" key="4">
    <source>
        <dbReference type="ARBA" id="ARBA00022679"/>
    </source>
</evidence>
<evidence type="ECO:0000256" key="11">
    <source>
        <dbReference type="PROSITE-ProRule" id="PRU00175"/>
    </source>
</evidence>
<dbReference type="Gene3D" id="3.30.40.10">
    <property type="entry name" value="Zinc/RING finger domain, C3HC4 (zinc finger)"/>
    <property type="match status" value="1"/>
</dbReference>
<gene>
    <name evidence="15" type="ORF">O3G_MSEX007701</name>
</gene>
<dbReference type="SUPFAM" id="SSF57850">
    <property type="entry name" value="RING/U-box"/>
    <property type="match status" value="1"/>
</dbReference>
<dbReference type="GO" id="GO:0008270">
    <property type="term" value="F:zinc ion binding"/>
    <property type="evidence" value="ECO:0007669"/>
    <property type="project" value="UniProtKB-KW"/>
</dbReference>
<dbReference type="SMART" id="SM00184">
    <property type="entry name" value="RING"/>
    <property type="match status" value="1"/>
</dbReference>